<feature type="domain" description="tRNA(Ile)-lysidine/2-thiocytidine synthase N-terminal" evidence="7">
    <location>
        <begin position="20"/>
        <end position="202"/>
    </location>
</feature>
<dbReference type="EMBL" id="VSZS01000055">
    <property type="protein sequence ID" value="TYR34563.1"/>
    <property type="molecule type" value="Genomic_DNA"/>
</dbReference>
<evidence type="ECO:0000256" key="1">
    <source>
        <dbReference type="ARBA" id="ARBA00022598"/>
    </source>
</evidence>
<keyword evidence="2 6" id="KW-0819">tRNA processing</keyword>
<comment type="domain">
    <text evidence="6">The N-terminal region contains the highly conserved SGGXDS motif, predicted to be a P-loop motif involved in ATP binding.</text>
</comment>
<dbReference type="CDD" id="cd01992">
    <property type="entry name" value="TilS_N"/>
    <property type="match status" value="1"/>
</dbReference>
<dbReference type="PANTHER" id="PTHR43033:SF5">
    <property type="entry name" value="TRNA(ILE)-LYSIDINE SYNTHETASE"/>
    <property type="match status" value="1"/>
</dbReference>
<comment type="similarity">
    <text evidence="6">Belongs to the tRNA(Ile)-lysidine synthase family.</text>
</comment>
<evidence type="ECO:0000259" key="7">
    <source>
        <dbReference type="Pfam" id="PF01171"/>
    </source>
</evidence>
<dbReference type="InterPro" id="IPR012795">
    <property type="entry name" value="tRNA_Ile_lys_synt_N"/>
</dbReference>
<dbReference type="Proteomes" id="UP000323258">
    <property type="component" value="Unassembled WGS sequence"/>
</dbReference>
<dbReference type="RefSeq" id="WP_148913454.1">
    <property type="nucleotide sequence ID" value="NZ_VSZS01000055.1"/>
</dbReference>
<sequence>MGLDLARLFGGIDIDQHRRFIVAVSGGSDSLALLLLFKSFLDRKAPRTPLLAVTVDHGLRPEAAAEARAVAALCNKEGIAHRTMVWDGEKPSGGIIAAAREARYDLLALAADEFGADVVLTAHTMDDQAETVSMRLRRASGGGSGIAGMARATLFDERIWIVRPLLAERRQALRDYLADNGIAWIDDPTNDNHTYERVRVRAELATADTIEELAAQAARAGTDRSRLSRQATELIERFVTRPAPGLYHLSPQMFAAPDQAAVQTLRIMLATAGGMAYLPDLDRTTALARQIAARTLRATLSRAVIDARRSGIWIRREARGLPAEYRATDRLQWDGRWRLATTASENRLRVSLLGGVHAKEIASTFAGAPESLVAAALSLEPALFDGDRLIGLLGSRETARCGVSGEPVAAPHARFLPAFDLTVAHALRRILNRPPLPSSPWNKHIAPEA</sequence>
<dbReference type="InterPro" id="IPR011063">
    <property type="entry name" value="TilS/TtcA_N"/>
</dbReference>
<protein>
    <recommendedName>
        <fullName evidence="6">tRNA(Ile)-lysidine synthase</fullName>
        <ecNumber evidence="6">6.3.4.19</ecNumber>
    </recommendedName>
    <alternativeName>
        <fullName evidence="6">tRNA(Ile)-2-lysyl-cytidine synthase</fullName>
    </alternativeName>
    <alternativeName>
        <fullName evidence="6">tRNA(Ile)-lysidine synthetase</fullName>
    </alternativeName>
</protein>
<dbReference type="HAMAP" id="MF_01161">
    <property type="entry name" value="tRNA_Ile_lys_synt"/>
    <property type="match status" value="1"/>
</dbReference>
<evidence type="ECO:0000256" key="3">
    <source>
        <dbReference type="ARBA" id="ARBA00022741"/>
    </source>
</evidence>
<dbReference type="NCBIfam" id="TIGR02432">
    <property type="entry name" value="lysidine_TilS_N"/>
    <property type="match status" value="1"/>
</dbReference>
<dbReference type="OrthoDB" id="9807403at2"/>
<evidence type="ECO:0000256" key="5">
    <source>
        <dbReference type="ARBA" id="ARBA00048539"/>
    </source>
</evidence>
<dbReference type="GO" id="GO:0005524">
    <property type="term" value="F:ATP binding"/>
    <property type="evidence" value="ECO:0007669"/>
    <property type="project" value="UniProtKB-UniRule"/>
</dbReference>
<organism evidence="8 9">
    <name type="scientific">Neoaquamicrobium microcysteis</name>
    <dbReference type="NCBI Taxonomy" id="2682781"/>
    <lineage>
        <taxon>Bacteria</taxon>
        <taxon>Pseudomonadati</taxon>
        <taxon>Pseudomonadota</taxon>
        <taxon>Alphaproteobacteria</taxon>
        <taxon>Hyphomicrobiales</taxon>
        <taxon>Phyllobacteriaceae</taxon>
        <taxon>Neoaquamicrobium</taxon>
    </lineage>
</organism>
<reference evidence="8 9" key="2">
    <citation type="submission" date="2019-09" db="EMBL/GenBank/DDBJ databases">
        <title>Mesorhizobium sp. MaA-C15 isolated from Microcystis aeruginosa.</title>
        <authorList>
            <person name="Jeong S.E."/>
            <person name="Jin H.M."/>
            <person name="Jeon C.O."/>
        </authorList>
    </citation>
    <scope>NUCLEOTIDE SEQUENCE [LARGE SCALE GENOMIC DNA]</scope>
    <source>
        <strain evidence="8 9">MaA-C15</strain>
    </source>
</reference>
<dbReference type="AlphaFoldDB" id="A0A5D4H2S7"/>
<comment type="function">
    <text evidence="6">Ligates lysine onto the cytidine present at position 34 of the AUA codon-specific tRNA(Ile) that contains the anticodon CAU, in an ATP-dependent manner. Cytidine is converted to lysidine, thus changing the amino acid specificity of the tRNA from methionine to isoleucine.</text>
</comment>
<dbReference type="InterPro" id="IPR014729">
    <property type="entry name" value="Rossmann-like_a/b/a_fold"/>
</dbReference>
<feature type="binding site" evidence="6">
    <location>
        <begin position="25"/>
        <end position="30"/>
    </location>
    <ligand>
        <name>ATP</name>
        <dbReference type="ChEBI" id="CHEBI:30616"/>
    </ligand>
</feature>
<keyword evidence="4 6" id="KW-0067">ATP-binding</keyword>
<dbReference type="GO" id="GO:0032267">
    <property type="term" value="F:tRNA(Ile)-lysidine synthase activity"/>
    <property type="evidence" value="ECO:0007669"/>
    <property type="project" value="UniProtKB-EC"/>
</dbReference>
<dbReference type="GO" id="GO:0006400">
    <property type="term" value="P:tRNA modification"/>
    <property type="evidence" value="ECO:0007669"/>
    <property type="project" value="UniProtKB-UniRule"/>
</dbReference>
<name>A0A5D4H2S7_9HYPH</name>
<evidence type="ECO:0000256" key="4">
    <source>
        <dbReference type="ARBA" id="ARBA00022840"/>
    </source>
</evidence>
<dbReference type="GO" id="GO:0005737">
    <property type="term" value="C:cytoplasm"/>
    <property type="evidence" value="ECO:0007669"/>
    <property type="project" value="UniProtKB-SubCell"/>
</dbReference>
<dbReference type="SUPFAM" id="SSF52402">
    <property type="entry name" value="Adenine nucleotide alpha hydrolases-like"/>
    <property type="match status" value="1"/>
</dbReference>
<proteinExistence type="inferred from homology"/>
<dbReference type="Pfam" id="PF01171">
    <property type="entry name" value="ATP_bind_3"/>
    <property type="match status" value="1"/>
</dbReference>
<dbReference type="PANTHER" id="PTHR43033">
    <property type="entry name" value="TRNA(ILE)-LYSIDINE SYNTHASE-RELATED"/>
    <property type="match status" value="1"/>
</dbReference>
<evidence type="ECO:0000313" key="8">
    <source>
        <dbReference type="EMBL" id="TYR34563.1"/>
    </source>
</evidence>
<keyword evidence="3 6" id="KW-0547">Nucleotide-binding</keyword>
<dbReference type="EC" id="6.3.4.19" evidence="6"/>
<dbReference type="Gene3D" id="3.40.50.620">
    <property type="entry name" value="HUPs"/>
    <property type="match status" value="1"/>
</dbReference>
<keyword evidence="6" id="KW-0963">Cytoplasm</keyword>
<reference evidence="8 9" key="1">
    <citation type="submission" date="2019-08" db="EMBL/GenBank/DDBJ databases">
        <authorList>
            <person name="Seo Y.L."/>
        </authorList>
    </citation>
    <scope>NUCLEOTIDE SEQUENCE [LARGE SCALE GENOMIC DNA]</scope>
    <source>
        <strain evidence="8 9">MaA-C15</strain>
    </source>
</reference>
<keyword evidence="1 6" id="KW-0436">Ligase</keyword>
<comment type="subcellular location">
    <subcellularLocation>
        <location evidence="6">Cytoplasm</location>
    </subcellularLocation>
</comment>
<evidence type="ECO:0000256" key="2">
    <source>
        <dbReference type="ARBA" id="ARBA00022694"/>
    </source>
</evidence>
<comment type="caution">
    <text evidence="8">The sequence shown here is derived from an EMBL/GenBank/DDBJ whole genome shotgun (WGS) entry which is preliminary data.</text>
</comment>
<gene>
    <name evidence="6 8" type="primary">tilS</name>
    <name evidence="8" type="ORF">FY036_04190</name>
</gene>
<evidence type="ECO:0000313" key="9">
    <source>
        <dbReference type="Proteomes" id="UP000323258"/>
    </source>
</evidence>
<accession>A0A5D4H2S7</accession>
<dbReference type="InterPro" id="IPR012094">
    <property type="entry name" value="tRNA_Ile_lys_synt"/>
</dbReference>
<keyword evidence="9" id="KW-1185">Reference proteome</keyword>
<evidence type="ECO:0000256" key="6">
    <source>
        <dbReference type="HAMAP-Rule" id="MF_01161"/>
    </source>
</evidence>
<comment type="catalytic activity">
    <reaction evidence="5 6">
        <text>cytidine(34) in tRNA(Ile2) + L-lysine + ATP = lysidine(34) in tRNA(Ile2) + AMP + diphosphate + H(+)</text>
        <dbReference type="Rhea" id="RHEA:43744"/>
        <dbReference type="Rhea" id="RHEA-COMP:10625"/>
        <dbReference type="Rhea" id="RHEA-COMP:10670"/>
        <dbReference type="ChEBI" id="CHEBI:15378"/>
        <dbReference type="ChEBI" id="CHEBI:30616"/>
        <dbReference type="ChEBI" id="CHEBI:32551"/>
        <dbReference type="ChEBI" id="CHEBI:33019"/>
        <dbReference type="ChEBI" id="CHEBI:82748"/>
        <dbReference type="ChEBI" id="CHEBI:83665"/>
        <dbReference type="ChEBI" id="CHEBI:456215"/>
        <dbReference type="EC" id="6.3.4.19"/>
    </reaction>
</comment>